<gene>
    <name evidence="1" type="ORF">APZ42_017338</name>
</gene>
<protein>
    <submittedName>
        <fullName evidence="1">Uncharacterized protein</fullName>
    </submittedName>
</protein>
<proteinExistence type="predicted"/>
<reference evidence="1 2" key="1">
    <citation type="submission" date="2016-03" db="EMBL/GenBank/DDBJ databases">
        <title>EvidentialGene: Evidence-directed Construction of Genes on Genomes.</title>
        <authorList>
            <person name="Gilbert D.G."/>
            <person name="Choi J.-H."/>
            <person name="Mockaitis K."/>
            <person name="Colbourne J."/>
            <person name="Pfrender M."/>
        </authorList>
    </citation>
    <scope>NUCLEOTIDE SEQUENCE [LARGE SCALE GENOMIC DNA]</scope>
    <source>
        <strain evidence="1 2">Xinb3</strain>
        <tissue evidence="1">Complete organism</tissue>
    </source>
</reference>
<accession>A0A0N8D834</accession>
<dbReference type="EMBL" id="LRGB01000687">
    <property type="protein sequence ID" value="KZS16749.1"/>
    <property type="molecule type" value="Genomic_DNA"/>
</dbReference>
<sequence length="151" mass="16853">MIKLTILVVCVVLAYAKPQRPGFYIPAEYSQNEEVRPYYVRVMQPLLRPANGFPTMAANTVPNLSYPTFVRLPSLPNRRQFRLPAGAYYLLPANAVRSRHDFPINAAHKLFQPMALPLTVGPQTRPSIVATEDDGECQDDSPAISPSKDVE</sequence>
<comment type="caution">
    <text evidence="1">The sequence shown here is derived from an EMBL/GenBank/DDBJ whole genome shotgun (WGS) entry which is preliminary data.</text>
</comment>
<dbReference type="AlphaFoldDB" id="A0A0N8D834"/>
<evidence type="ECO:0000313" key="1">
    <source>
        <dbReference type="EMBL" id="KZS16749.1"/>
    </source>
</evidence>
<dbReference type="Proteomes" id="UP000076858">
    <property type="component" value="Unassembled WGS sequence"/>
</dbReference>
<organism evidence="1 2">
    <name type="scientific">Daphnia magna</name>
    <dbReference type="NCBI Taxonomy" id="35525"/>
    <lineage>
        <taxon>Eukaryota</taxon>
        <taxon>Metazoa</taxon>
        <taxon>Ecdysozoa</taxon>
        <taxon>Arthropoda</taxon>
        <taxon>Crustacea</taxon>
        <taxon>Branchiopoda</taxon>
        <taxon>Diplostraca</taxon>
        <taxon>Cladocera</taxon>
        <taxon>Anomopoda</taxon>
        <taxon>Daphniidae</taxon>
        <taxon>Daphnia</taxon>
    </lineage>
</organism>
<name>A0A0N8D834_9CRUS</name>
<evidence type="ECO:0000313" key="2">
    <source>
        <dbReference type="Proteomes" id="UP000076858"/>
    </source>
</evidence>
<keyword evidence="2" id="KW-1185">Reference proteome</keyword>